<dbReference type="Proteomes" id="UP000675664">
    <property type="component" value="Unassembled WGS sequence"/>
</dbReference>
<comment type="caution">
    <text evidence="5">The sequence shown here is derived from an EMBL/GenBank/DDBJ whole genome shotgun (WGS) entry which is preliminary data.</text>
</comment>
<keyword evidence="1" id="KW-0805">Transcription regulation</keyword>
<organism evidence="5 6">
    <name type="scientific">Sinanaerobacter chloroacetimidivorans</name>
    <dbReference type="NCBI Taxonomy" id="2818044"/>
    <lineage>
        <taxon>Bacteria</taxon>
        <taxon>Bacillati</taxon>
        <taxon>Bacillota</taxon>
        <taxon>Clostridia</taxon>
        <taxon>Peptostreptococcales</taxon>
        <taxon>Anaerovoracaceae</taxon>
        <taxon>Sinanaerobacter</taxon>
    </lineage>
</organism>
<proteinExistence type="predicted"/>
<protein>
    <submittedName>
        <fullName evidence="5">Winged helix-turn-helix transcriptional regulator</fullName>
    </submittedName>
</protein>
<dbReference type="CDD" id="cd00090">
    <property type="entry name" value="HTH_ARSR"/>
    <property type="match status" value="1"/>
</dbReference>
<sequence length="105" mass="11966">MENNFEKSARVFKALCDPNRLMIIELLKSGEKCACNLLEELNISQSTLSHHMKLLCESGVVNCRRDGKWMNYSLSKKGFENAHRLLEEIMEAAVLLDIDGECDCE</sequence>
<name>A0A8J7W5T5_9FIRM</name>
<dbReference type="EMBL" id="JAGSND010000016">
    <property type="protein sequence ID" value="MBR0599730.1"/>
    <property type="molecule type" value="Genomic_DNA"/>
</dbReference>
<evidence type="ECO:0000313" key="6">
    <source>
        <dbReference type="Proteomes" id="UP000675664"/>
    </source>
</evidence>
<dbReference type="PRINTS" id="PR00778">
    <property type="entry name" value="HTHARSR"/>
</dbReference>
<evidence type="ECO:0000259" key="4">
    <source>
        <dbReference type="PROSITE" id="PS50987"/>
    </source>
</evidence>
<dbReference type="PROSITE" id="PS50987">
    <property type="entry name" value="HTH_ARSR_2"/>
    <property type="match status" value="1"/>
</dbReference>
<dbReference type="InterPro" id="IPR001845">
    <property type="entry name" value="HTH_ArsR_DNA-bd_dom"/>
</dbReference>
<keyword evidence="2" id="KW-0238">DNA-binding</keyword>
<dbReference type="InterPro" id="IPR051081">
    <property type="entry name" value="HTH_MetalResp_TranReg"/>
</dbReference>
<dbReference type="GO" id="GO:0003700">
    <property type="term" value="F:DNA-binding transcription factor activity"/>
    <property type="evidence" value="ECO:0007669"/>
    <property type="project" value="InterPro"/>
</dbReference>
<dbReference type="RefSeq" id="WP_227019926.1">
    <property type="nucleotide sequence ID" value="NZ_JAGSND010000016.1"/>
</dbReference>
<accession>A0A8J7W5T5</accession>
<evidence type="ECO:0000256" key="2">
    <source>
        <dbReference type="ARBA" id="ARBA00023125"/>
    </source>
</evidence>
<keyword evidence="3" id="KW-0804">Transcription</keyword>
<evidence type="ECO:0000256" key="1">
    <source>
        <dbReference type="ARBA" id="ARBA00023015"/>
    </source>
</evidence>
<keyword evidence="6" id="KW-1185">Reference proteome</keyword>
<feature type="domain" description="HTH arsR-type" evidence="4">
    <location>
        <begin position="1"/>
        <end position="97"/>
    </location>
</feature>
<dbReference type="SMART" id="SM00418">
    <property type="entry name" value="HTH_ARSR"/>
    <property type="match status" value="1"/>
</dbReference>
<reference evidence="5" key="1">
    <citation type="submission" date="2021-04" db="EMBL/GenBank/DDBJ databases">
        <title>Sinoanaerobacter chloroacetimidivorans sp. nov., an obligate anaerobic bacterium isolated from anaerobic sludge.</title>
        <authorList>
            <person name="Bao Y."/>
        </authorList>
    </citation>
    <scope>NUCLEOTIDE SEQUENCE</scope>
    <source>
        <strain evidence="5">BAD-6</strain>
    </source>
</reference>
<gene>
    <name evidence="5" type="ORF">KCX82_17740</name>
</gene>
<dbReference type="InterPro" id="IPR036390">
    <property type="entry name" value="WH_DNA-bd_sf"/>
</dbReference>
<dbReference type="Gene3D" id="1.10.10.10">
    <property type="entry name" value="Winged helix-like DNA-binding domain superfamily/Winged helix DNA-binding domain"/>
    <property type="match status" value="1"/>
</dbReference>
<dbReference type="PANTHER" id="PTHR33154">
    <property type="entry name" value="TRANSCRIPTIONAL REGULATOR, ARSR FAMILY"/>
    <property type="match status" value="1"/>
</dbReference>
<dbReference type="AlphaFoldDB" id="A0A8J7W5T5"/>
<dbReference type="Pfam" id="PF01022">
    <property type="entry name" value="HTH_5"/>
    <property type="match status" value="1"/>
</dbReference>
<evidence type="ECO:0000313" key="5">
    <source>
        <dbReference type="EMBL" id="MBR0599730.1"/>
    </source>
</evidence>
<dbReference type="GO" id="GO:0003677">
    <property type="term" value="F:DNA binding"/>
    <property type="evidence" value="ECO:0007669"/>
    <property type="project" value="UniProtKB-KW"/>
</dbReference>
<dbReference type="InterPro" id="IPR036388">
    <property type="entry name" value="WH-like_DNA-bd_sf"/>
</dbReference>
<evidence type="ECO:0000256" key="3">
    <source>
        <dbReference type="ARBA" id="ARBA00023163"/>
    </source>
</evidence>
<dbReference type="PANTHER" id="PTHR33154:SF18">
    <property type="entry name" value="ARSENICAL RESISTANCE OPERON REPRESSOR"/>
    <property type="match status" value="1"/>
</dbReference>
<dbReference type="SUPFAM" id="SSF46785">
    <property type="entry name" value="Winged helix' DNA-binding domain"/>
    <property type="match status" value="1"/>
</dbReference>
<dbReference type="NCBIfam" id="NF033788">
    <property type="entry name" value="HTH_metalloreg"/>
    <property type="match status" value="1"/>
</dbReference>
<dbReference type="InterPro" id="IPR011991">
    <property type="entry name" value="ArsR-like_HTH"/>
</dbReference>
<reference evidence="5" key="2">
    <citation type="submission" date="2021-04" db="EMBL/GenBank/DDBJ databases">
        <authorList>
            <person name="Liu J."/>
        </authorList>
    </citation>
    <scope>NUCLEOTIDE SEQUENCE</scope>
    <source>
        <strain evidence="5">BAD-6</strain>
    </source>
</reference>